<gene>
    <name evidence="1" type="ORF">N7476_010614</name>
</gene>
<dbReference type="AlphaFoldDB" id="A0A9W9TYQ3"/>
<dbReference type="OrthoDB" id="5371016at2759"/>
<organism evidence="1 2">
    <name type="scientific">Penicillium atrosanguineum</name>
    <dbReference type="NCBI Taxonomy" id="1132637"/>
    <lineage>
        <taxon>Eukaryota</taxon>
        <taxon>Fungi</taxon>
        <taxon>Dikarya</taxon>
        <taxon>Ascomycota</taxon>
        <taxon>Pezizomycotina</taxon>
        <taxon>Eurotiomycetes</taxon>
        <taxon>Eurotiomycetidae</taxon>
        <taxon>Eurotiales</taxon>
        <taxon>Aspergillaceae</taxon>
        <taxon>Penicillium</taxon>
    </lineage>
</organism>
<dbReference type="EMBL" id="JAPZBO010000010">
    <property type="protein sequence ID" value="KAJ5299057.1"/>
    <property type="molecule type" value="Genomic_DNA"/>
</dbReference>
<keyword evidence="2" id="KW-1185">Reference proteome</keyword>
<sequence>MDSSVTIHHGPYDSIPDTASPGLKFLKRFLPAMDSARDSDDQIAPLFTPNAPIIIGSNPPTFAYRTTPLMQVRSDHFSHFHHDVHVAWDIDLVGPNDPSNKISSESEEFVSATRVNLYAPLPGNIRMKRTVLYEATSETIFADDPDQFMVKVREFSVIDLQGKDDEDLQVVEMRIFTDSRPVQARAAALHTQSAFGESATEAEPE</sequence>
<protein>
    <submittedName>
        <fullName evidence="1">Uncharacterized protein</fullName>
    </submittedName>
</protein>
<reference evidence="1" key="2">
    <citation type="journal article" date="2023" name="IMA Fungus">
        <title>Comparative genomic study of the Penicillium genus elucidates a diverse pangenome and 15 lateral gene transfer events.</title>
        <authorList>
            <person name="Petersen C."/>
            <person name="Sorensen T."/>
            <person name="Nielsen M.R."/>
            <person name="Sondergaard T.E."/>
            <person name="Sorensen J.L."/>
            <person name="Fitzpatrick D.A."/>
            <person name="Frisvad J.C."/>
            <person name="Nielsen K.L."/>
        </authorList>
    </citation>
    <scope>NUCLEOTIDE SEQUENCE</scope>
    <source>
        <strain evidence="1">IBT 21472</strain>
    </source>
</reference>
<reference evidence="1" key="1">
    <citation type="submission" date="2022-12" db="EMBL/GenBank/DDBJ databases">
        <authorList>
            <person name="Petersen C."/>
        </authorList>
    </citation>
    <scope>NUCLEOTIDE SEQUENCE</scope>
    <source>
        <strain evidence="1">IBT 21472</strain>
    </source>
</reference>
<name>A0A9W9TYQ3_9EURO</name>
<proteinExistence type="predicted"/>
<evidence type="ECO:0000313" key="1">
    <source>
        <dbReference type="EMBL" id="KAJ5299057.1"/>
    </source>
</evidence>
<comment type="caution">
    <text evidence="1">The sequence shown here is derived from an EMBL/GenBank/DDBJ whole genome shotgun (WGS) entry which is preliminary data.</text>
</comment>
<accession>A0A9W9TYQ3</accession>
<evidence type="ECO:0000313" key="2">
    <source>
        <dbReference type="Proteomes" id="UP001147746"/>
    </source>
</evidence>
<dbReference type="Proteomes" id="UP001147746">
    <property type="component" value="Unassembled WGS sequence"/>
</dbReference>